<accession>F4A1K7</accession>
<dbReference type="RefSeq" id="WP_013780471.1">
    <property type="nucleotide sequence ID" value="NC_015520.1"/>
</dbReference>
<dbReference type="InterPro" id="IPR041614">
    <property type="entry name" value="DprA_WH"/>
</dbReference>
<feature type="domain" description="DprA winged helix" evidence="3">
    <location>
        <begin position="307"/>
        <end position="359"/>
    </location>
</feature>
<dbReference type="InterPro" id="IPR036388">
    <property type="entry name" value="WH-like_DNA-bd_sf"/>
</dbReference>
<dbReference type="eggNOG" id="COG0758">
    <property type="taxonomic scope" value="Bacteria"/>
</dbReference>
<dbReference type="Gene3D" id="1.10.10.10">
    <property type="entry name" value="Winged helix-like DNA-binding domain superfamily/Winged helix DNA-binding domain"/>
    <property type="match status" value="1"/>
</dbReference>
<reference evidence="5" key="1">
    <citation type="submission" date="2010-11" db="EMBL/GenBank/DDBJ databases">
        <title>The complete genome of Mahella australiensis DSM 15567.</title>
        <authorList>
            <consortium name="US DOE Joint Genome Institute (JGI-PGF)"/>
            <person name="Lucas S."/>
            <person name="Copeland A."/>
            <person name="Lapidus A."/>
            <person name="Bruce D."/>
            <person name="Goodwin L."/>
            <person name="Pitluck S."/>
            <person name="Kyrpides N."/>
            <person name="Mavromatis K."/>
            <person name="Pagani I."/>
            <person name="Ivanova N."/>
            <person name="Teshima H."/>
            <person name="Brettin T."/>
            <person name="Detter J.C."/>
            <person name="Han C."/>
            <person name="Tapia R."/>
            <person name="Land M."/>
            <person name="Hauser L."/>
            <person name="Markowitz V."/>
            <person name="Cheng J.-F."/>
            <person name="Hugenholtz P."/>
            <person name="Woyke T."/>
            <person name="Wu D."/>
            <person name="Spring S."/>
            <person name="Pukall R."/>
            <person name="Steenblock K."/>
            <person name="Schneider S."/>
            <person name="Klenk H.-P."/>
            <person name="Eisen J.A."/>
        </authorList>
    </citation>
    <scope>NUCLEOTIDE SEQUENCE [LARGE SCALE GENOMIC DNA]</scope>
    <source>
        <strain evidence="5">DSM 15567 / CIP 107919 / 50-1 BON</strain>
    </source>
</reference>
<dbReference type="Proteomes" id="UP000008457">
    <property type="component" value="Chromosome"/>
</dbReference>
<dbReference type="OrthoDB" id="9785707at2"/>
<dbReference type="PANTHER" id="PTHR43022:SF1">
    <property type="entry name" value="PROTEIN SMF"/>
    <property type="match status" value="1"/>
</dbReference>
<dbReference type="SUPFAM" id="SSF102405">
    <property type="entry name" value="MCP/YpsA-like"/>
    <property type="match status" value="1"/>
</dbReference>
<dbReference type="Gene3D" id="3.40.50.450">
    <property type="match status" value="1"/>
</dbReference>
<feature type="domain" description="Smf/DprA SLOG" evidence="2">
    <location>
        <begin position="81"/>
        <end position="290"/>
    </location>
</feature>
<dbReference type="GO" id="GO:0009294">
    <property type="term" value="P:DNA-mediated transformation"/>
    <property type="evidence" value="ECO:0007669"/>
    <property type="project" value="InterPro"/>
</dbReference>
<evidence type="ECO:0000256" key="1">
    <source>
        <dbReference type="ARBA" id="ARBA00006525"/>
    </source>
</evidence>
<dbReference type="AlphaFoldDB" id="F4A1K7"/>
<dbReference type="HOGENOM" id="CLU_029601_0_3_9"/>
<organism evidence="4 5">
    <name type="scientific">Mahella australiensis (strain DSM 15567 / CIP 107919 / 50-1 BON)</name>
    <dbReference type="NCBI Taxonomy" id="697281"/>
    <lineage>
        <taxon>Bacteria</taxon>
        <taxon>Bacillati</taxon>
        <taxon>Bacillota</taxon>
        <taxon>Clostridia</taxon>
        <taxon>Thermoanaerobacterales</taxon>
        <taxon>Thermoanaerobacterales Family IV. Incertae Sedis</taxon>
        <taxon>Mahella</taxon>
    </lineage>
</organism>
<dbReference type="NCBIfam" id="TIGR00732">
    <property type="entry name" value="dprA"/>
    <property type="match status" value="1"/>
</dbReference>
<dbReference type="KEGG" id="mas:Mahau_0843"/>
<evidence type="ECO:0000259" key="2">
    <source>
        <dbReference type="Pfam" id="PF02481"/>
    </source>
</evidence>
<evidence type="ECO:0000259" key="3">
    <source>
        <dbReference type="Pfam" id="PF17782"/>
    </source>
</evidence>
<proteinExistence type="inferred from homology"/>
<protein>
    <submittedName>
        <fullName evidence="4">DNA protecting protein DprA</fullName>
    </submittedName>
</protein>
<dbReference type="InterPro" id="IPR057666">
    <property type="entry name" value="DrpA_SLOG"/>
</dbReference>
<dbReference type="InterPro" id="IPR003488">
    <property type="entry name" value="DprA"/>
</dbReference>
<sequence length="366" mass="39556">MTSEELHWIWLSSITGIGPNRFYALIEALGSASDVWAALSSPYNPDVEGMGTQLWNILRQYRDEKYIEKLIANIEKNRIDVLMSTSPDYPKNLKETYNPPPTLYVKGKIDNIKDEMAVAVVGTRRCSAYGRTVTGKLCSQAAAAGITIVSGMARGIDGLAHKAAMDAGGRTIAVLGCGVDMIYPPEHKPLYYDIISHGAVISEFPPGMEPLKGNFPQRNRIISGLSLATLVIEAGNTSGALITADFALEQGRDVMAVPGNITSPNSIGTNRLIKQGAKPITDVQDILEEFGIKFTANIAAGDVAMNQLNIEEQRLLKFFQDSQPVSAEDLCVLSKMSAAKVNGVLTSLEIKGIIKQLPGTLFIKNA</sequence>
<dbReference type="Pfam" id="PF17782">
    <property type="entry name" value="WHD_DprA"/>
    <property type="match status" value="1"/>
</dbReference>
<gene>
    <name evidence="4" type="ordered locus">Mahau_0843</name>
</gene>
<dbReference type="PANTHER" id="PTHR43022">
    <property type="entry name" value="PROTEIN SMF"/>
    <property type="match status" value="1"/>
</dbReference>
<keyword evidence="5" id="KW-1185">Reference proteome</keyword>
<comment type="similarity">
    <text evidence="1">Belongs to the DprA/Smf family.</text>
</comment>
<reference evidence="4 5" key="2">
    <citation type="journal article" date="2011" name="Stand. Genomic Sci.">
        <title>Complete genome sequence of Mahella australiensis type strain (50-1 BON).</title>
        <authorList>
            <person name="Sikorski J."/>
            <person name="Teshima H."/>
            <person name="Nolan M."/>
            <person name="Lucas S."/>
            <person name="Hammon N."/>
            <person name="Deshpande S."/>
            <person name="Cheng J.F."/>
            <person name="Pitluck S."/>
            <person name="Liolios K."/>
            <person name="Pagani I."/>
            <person name="Ivanova N."/>
            <person name="Huntemann M."/>
            <person name="Mavromatis K."/>
            <person name="Ovchinikova G."/>
            <person name="Pati A."/>
            <person name="Tapia R."/>
            <person name="Han C."/>
            <person name="Goodwin L."/>
            <person name="Chen A."/>
            <person name="Palaniappan K."/>
            <person name="Land M."/>
            <person name="Hauser L."/>
            <person name="Ngatchou-Djao O.D."/>
            <person name="Rohde M."/>
            <person name="Pukall R."/>
            <person name="Spring S."/>
            <person name="Abt B."/>
            <person name="Goker M."/>
            <person name="Detter J.C."/>
            <person name="Woyke T."/>
            <person name="Bristow J."/>
            <person name="Markowitz V."/>
            <person name="Hugenholtz P."/>
            <person name="Eisen J.A."/>
            <person name="Kyrpides N.C."/>
            <person name="Klenk H.P."/>
            <person name="Lapidus A."/>
        </authorList>
    </citation>
    <scope>NUCLEOTIDE SEQUENCE [LARGE SCALE GENOMIC DNA]</scope>
    <source>
        <strain evidence="5">DSM 15567 / CIP 107919 / 50-1 BON</strain>
    </source>
</reference>
<dbReference type="EMBL" id="CP002360">
    <property type="protein sequence ID" value="AEE96041.1"/>
    <property type="molecule type" value="Genomic_DNA"/>
</dbReference>
<evidence type="ECO:0000313" key="5">
    <source>
        <dbReference type="Proteomes" id="UP000008457"/>
    </source>
</evidence>
<name>F4A1K7_MAHA5</name>
<evidence type="ECO:0000313" key="4">
    <source>
        <dbReference type="EMBL" id="AEE96041.1"/>
    </source>
</evidence>
<dbReference type="Pfam" id="PF02481">
    <property type="entry name" value="DNA_processg_A"/>
    <property type="match status" value="1"/>
</dbReference>
<dbReference type="STRING" id="697281.Mahau_0843"/>